<evidence type="ECO:0000313" key="2">
    <source>
        <dbReference type="EMBL" id="PEX42903.1"/>
    </source>
</evidence>
<dbReference type="PROSITE" id="PS51820">
    <property type="entry name" value="PA14"/>
    <property type="match status" value="1"/>
</dbReference>
<dbReference type="AlphaFoldDB" id="A0ABD6SQY6"/>
<evidence type="ECO:0000313" key="3">
    <source>
        <dbReference type="Proteomes" id="UP000220502"/>
    </source>
</evidence>
<reference evidence="2 3" key="1">
    <citation type="submission" date="2017-09" db="EMBL/GenBank/DDBJ databases">
        <title>Large-scale bioinformatics analysis of Bacillus genomes uncovers conserved roles of natural products in bacterial physiology.</title>
        <authorList>
            <consortium name="Agbiome Team Llc"/>
            <person name="Bleich R.M."/>
            <person name="Kirk G.J."/>
            <person name="Santa Maria K.C."/>
            <person name="Allen S.E."/>
            <person name="Farag S."/>
            <person name="Shank E.A."/>
            <person name="Bowers A."/>
        </authorList>
    </citation>
    <scope>NUCLEOTIDE SEQUENCE [LARGE SCALE GENOMIC DNA]</scope>
    <source>
        <strain evidence="2 3">AFS007900</strain>
    </source>
</reference>
<dbReference type="SMART" id="SM00758">
    <property type="entry name" value="PA14"/>
    <property type="match status" value="1"/>
</dbReference>
<dbReference type="Gene3D" id="3.90.182.10">
    <property type="entry name" value="Toxin - Anthrax Protective Antigen,domain 1"/>
    <property type="match status" value="1"/>
</dbReference>
<dbReference type="InterPro" id="IPR003896">
    <property type="entry name" value="Bacterial_exotoxin_B"/>
</dbReference>
<dbReference type="RefSeq" id="WP_097891094.1">
    <property type="nucleotide sequence ID" value="NZ_NTRM01000032.1"/>
</dbReference>
<dbReference type="InterPro" id="IPR037524">
    <property type="entry name" value="PA14/GLEYA"/>
</dbReference>
<sequence>MANMQALPKNGLLTYYFESPYFQNLLFFSKGTYTDTKVQVDPKFISPDQKVRAVRWLGRIQPEATDEYYFSTSDDAYVILQIQDKDIVINRDEYNAVSLTKDQLYTMRLEYVLPDPKPVEEINLSLKWWYSGATDGQNIPKNKMYVPDFETGTGITDLSVHLFKGDEIHGE</sequence>
<protein>
    <recommendedName>
        <fullName evidence="1">PA14 domain-containing protein</fullName>
    </recommendedName>
</protein>
<dbReference type="InterPro" id="IPR011658">
    <property type="entry name" value="PA14_dom"/>
</dbReference>
<dbReference type="SUPFAM" id="SSF56988">
    <property type="entry name" value="Anthrax protective antigen"/>
    <property type="match status" value="1"/>
</dbReference>
<evidence type="ECO:0000259" key="1">
    <source>
        <dbReference type="PROSITE" id="PS51820"/>
    </source>
</evidence>
<accession>A0ABD6SQY6</accession>
<name>A0ABD6SQY6_BACTU</name>
<dbReference type="Proteomes" id="UP000220502">
    <property type="component" value="Unassembled WGS sequence"/>
</dbReference>
<proteinExistence type="predicted"/>
<organism evidence="2 3">
    <name type="scientific">Bacillus thuringiensis</name>
    <dbReference type="NCBI Taxonomy" id="1428"/>
    <lineage>
        <taxon>Bacteria</taxon>
        <taxon>Bacillati</taxon>
        <taxon>Bacillota</taxon>
        <taxon>Bacilli</taxon>
        <taxon>Bacillales</taxon>
        <taxon>Bacillaceae</taxon>
        <taxon>Bacillus</taxon>
        <taxon>Bacillus cereus group</taxon>
    </lineage>
</organism>
<dbReference type="Pfam" id="PF07691">
    <property type="entry name" value="PA14"/>
    <property type="match status" value="1"/>
</dbReference>
<dbReference type="EMBL" id="NTXF01000071">
    <property type="protein sequence ID" value="PEX42903.1"/>
    <property type="molecule type" value="Genomic_DNA"/>
</dbReference>
<dbReference type="PRINTS" id="PR01391">
    <property type="entry name" value="BINARYTOXINB"/>
</dbReference>
<comment type="caution">
    <text evidence="2">The sequence shown here is derived from an EMBL/GenBank/DDBJ whole genome shotgun (WGS) entry which is preliminary data.</text>
</comment>
<gene>
    <name evidence="2" type="ORF">CN461_30050</name>
</gene>
<feature type="domain" description="PA14" evidence="1">
    <location>
        <begin position="7"/>
        <end position="143"/>
    </location>
</feature>